<reference evidence="2 3" key="1">
    <citation type="submission" date="2023-11" db="EMBL/GenBank/DDBJ databases">
        <title>Draft genome of Azohydromonas lata strain H1 (DSM1123), a polyhydroxyalkanoate producer.</title>
        <authorList>
            <person name="Traversa D."/>
            <person name="D'Addabbo P."/>
            <person name="Pazzani C."/>
            <person name="Manzari C."/>
            <person name="Chiara M."/>
            <person name="Scrascia M."/>
        </authorList>
    </citation>
    <scope>NUCLEOTIDE SEQUENCE [LARGE SCALE GENOMIC DNA]</scope>
    <source>
        <strain evidence="2 3">H1</strain>
    </source>
</reference>
<name>A0ABU5IFI5_9BURK</name>
<evidence type="ECO:0000256" key="1">
    <source>
        <dbReference type="SAM" id="MobiDB-lite"/>
    </source>
</evidence>
<sequence>MTVQRETTTQPADSSPPLLPADGQVSRPMTLTVFTSAQPTRLTKVLTLADGKLQKTAAASMQMGRAQRVEVRDMAELAQLLDSLTEAQAVAWGVCAHEAVDVVPQDAEASTPGAIARTRQHFSFPPAPGVLMLDHDGAPGEQLDAASLRQRLIDACPALASAPMLWRPSVSAGVRAPDGSPLTGITRHRLYVPVTDASRIPEAGKALVALLWAAGHGWFEVGRAGQALERTLVDAAVWQPERLDFAAPPVLKDGLTREGVAPVIHGDGAAQFDLAQIVADADTLKRAAATKKAAREAVKGSCDSQRERWATEQAPQLAARRGITPEKAREVLRRASEHRVLMGDFVLTAQDGATVSVGTVLDAPDRWHNERFADPLDPDADRRVAVVNLKSGARPYLFSHRHGGVRFELMRQSSRVQVGRGMRIATTDAVLAVLKTRGELFDFGEGTVAYVSEGKARPVSPDWLLDHMGRVCDFYSVKLRSDGEGDAVREEIPEDAPSPVARAILAKHGDRGFHKLLAVTTAPTLRTDGSILDTPGHDAASGLLYYSEHPSPPRVPNAPSPAQALEALRFLWKPVRDFPVVDDVGRGVVLHGLLTAALRASLPTAPGIGLDAPAAGTGKTLLARCMGILATGTDPAILPPADTDEETRKRLFSALREGQRVVLWDNVREPLGCAALDSFLTASTFADRILGSSETASLPNRALFIATGNNLRLTSDTCRRVLLARLDAETEKPYTRDFSFDPAQMLAAHRQQYVVAALTIIRAYIAAGRPKMASGRTASFEVWDDLVRQPLCWLSQLAAQAGVPDLPTFADPVEAAARAFEQDPETTKHSALLEAWHAVFGSVQTTVATAIRRAETDDALGVALEEIAGQRGAINSRMLGRWIERMAGRIVGGKLFVRIGIRAGTLHWAVQFARKQPGENTPKPTKPATADADGPACGGKMVGLEGFVSDGLSTGLGAAELATSDTEAF</sequence>
<proteinExistence type="predicted"/>
<feature type="compositionally biased region" description="Polar residues" evidence="1">
    <location>
        <begin position="1"/>
        <end position="13"/>
    </location>
</feature>
<dbReference type="Proteomes" id="UP001293718">
    <property type="component" value="Unassembled WGS sequence"/>
</dbReference>
<evidence type="ECO:0000313" key="3">
    <source>
        <dbReference type="Proteomes" id="UP001293718"/>
    </source>
</evidence>
<dbReference type="EMBL" id="JAXOJX010000023">
    <property type="protein sequence ID" value="MDZ5457892.1"/>
    <property type="molecule type" value="Genomic_DNA"/>
</dbReference>
<accession>A0ABU5IFI5</accession>
<protein>
    <submittedName>
        <fullName evidence="2">Uncharacterized protein</fullName>
    </submittedName>
</protein>
<organism evidence="2 3">
    <name type="scientific">Azohydromonas lata</name>
    <dbReference type="NCBI Taxonomy" id="45677"/>
    <lineage>
        <taxon>Bacteria</taxon>
        <taxon>Pseudomonadati</taxon>
        <taxon>Pseudomonadota</taxon>
        <taxon>Betaproteobacteria</taxon>
        <taxon>Burkholderiales</taxon>
        <taxon>Sphaerotilaceae</taxon>
        <taxon>Azohydromonas</taxon>
    </lineage>
</organism>
<keyword evidence="3" id="KW-1185">Reference proteome</keyword>
<feature type="region of interest" description="Disordered" evidence="1">
    <location>
        <begin position="1"/>
        <end position="26"/>
    </location>
</feature>
<dbReference type="RefSeq" id="WP_322466078.1">
    <property type="nucleotide sequence ID" value="NZ_JAXOJX010000023.1"/>
</dbReference>
<gene>
    <name evidence="2" type="ORF">SM757_15040</name>
</gene>
<comment type="caution">
    <text evidence="2">The sequence shown here is derived from an EMBL/GenBank/DDBJ whole genome shotgun (WGS) entry which is preliminary data.</text>
</comment>
<evidence type="ECO:0000313" key="2">
    <source>
        <dbReference type="EMBL" id="MDZ5457892.1"/>
    </source>
</evidence>